<reference evidence="4 5" key="1">
    <citation type="submission" date="2020-02" db="EMBL/GenBank/DDBJ databases">
        <title>Whole-genome analyses of novel actinobacteria.</title>
        <authorList>
            <person name="Sahin N."/>
        </authorList>
    </citation>
    <scope>NUCLEOTIDE SEQUENCE [LARGE SCALE GENOMIC DNA]</scope>
    <source>
        <strain evidence="4 5">A7024</strain>
    </source>
</reference>
<comment type="caution">
    <text evidence="4">The sequence shown here is derived from an EMBL/GenBank/DDBJ whole genome shotgun (WGS) entry which is preliminary data.</text>
</comment>
<feature type="domain" description="Mammalian cell entry C-terminal" evidence="3">
    <location>
        <begin position="153"/>
        <end position="323"/>
    </location>
</feature>
<dbReference type="AlphaFoldDB" id="A0A6G4U1E8"/>
<keyword evidence="5" id="KW-1185">Reference proteome</keyword>
<dbReference type="Proteomes" id="UP000481583">
    <property type="component" value="Unassembled WGS sequence"/>
</dbReference>
<feature type="region of interest" description="Disordered" evidence="1">
    <location>
        <begin position="357"/>
        <end position="383"/>
    </location>
</feature>
<dbReference type="InterPro" id="IPR003399">
    <property type="entry name" value="Mce/MlaD"/>
</dbReference>
<dbReference type="InterPro" id="IPR024516">
    <property type="entry name" value="Mce_C"/>
</dbReference>
<dbReference type="InterPro" id="IPR052336">
    <property type="entry name" value="MlaD_Phospholipid_Transporter"/>
</dbReference>
<proteinExistence type="predicted"/>
<feature type="domain" description="Mce/MlaD" evidence="2">
    <location>
        <begin position="51"/>
        <end position="127"/>
    </location>
</feature>
<evidence type="ECO:0000313" key="4">
    <source>
        <dbReference type="EMBL" id="NGN65974.1"/>
    </source>
</evidence>
<dbReference type="PANTHER" id="PTHR33371">
    <property type="entry name" value="INTERMEMBRANE PHOSPHOLIPID TRANSPORT SYSTEM BINDING PROTEIN MLAD-RELATED"/>
    <property type="match status" value="1"/>
</dbReference>
<evidence type="ECO:0000259" key="2">
    <source>
        <dbReference type="Pfam" id="PF02470"/>
    </source>
</evidence>
<dbReference type="RefSeq" id="WP_165238911.1">
    <property type="nucleotide sequence ID" value="NZ_JAAKZV010000079.1"/>
</dbReference>
<dbReference type="PANTHER" id="PTHR33371:SF15">
    <property type="entry name" value="LIPOPROTEIN LPRN"/>
    <property type="match status" value="1"/>
</dbReference>
<gene>
    <name evidence="4" type="ORF">G5C51_19010</name>
</gene>
<sequence>MSRRAARIGMTFSVGITLAGLAMIPGGCSMPQFNGIQDIPLPGGADLGNYPYTVTAEFKNVVSLVPQSSVKVNDVTVGRVTKITVGKDGWSAKVRMRVNGKVWLPANAYANVEQSSLLGEKYIQLVAPEDMRKRPDSNDSQIATAAAPANDRAQLKDGATIPLARTNRNPEVEEVFGALSLLLNGGGVQQISTITSELNKALGGNEEQAKSVLTRMNTLSKDLNKNKGNITKALDSINKLSSTLAARDTKIGDVLKNLTPGMKTLKDQRTSLVTMLRALDTLSTVAVDTIDKSKDDLVADLRALAPVLKNLADSGRDLPKSLQVMFTYPFTDEVLSGVKGDYLNVYLRIAARPGTEIVPPVSGGGSNGTRSTPLPLPSAGGES</sequence>
<dbReference type="Pfam" id="PF02470">
    <property type="entry name" value="MlaD"/>
    <property type="match status" value="1"/>
</dbReference>
<organism evidence="4 5">
    <name type="scientific">Streptomyces coryli</name>
    <dbReference type="NCBI Taxonomy" id="1128680"/>
    <lineage>
        <taxon>Bacteria</taxon>
        <taxon>Bacillati</taxon>
        <taxon>Actinomycetota</taxon>
        <taxon>Actinomycetes</taxon>
        <taxon>Kitasatosporales</taxon>
        <taxon>Streptomycetaceae</taxon>
        <taxon>Streptomyces</taxon>
    </lineage>
</organism>
<dbReference type="EMBL" id="JAAKZV010000079">
    <property type="protein sequence ID" value="NGN65974.1"/>
    <property type="molecule type" value="Genomic_DNA"/>
</dbReference>
<dbReference type="Pfam" id="PF11887">
    <property type="entry name" value="Mce4_CUP1"/>
    <property type="match status" value="1"/>
</dbReference>
<evidence type="ECO:0000313" key="5">
    <source>
        <dbReference type="Proteomes" id="UP000481583"/>
    </source>
</evidence>
<dbReference type="GO" id="GO:0005576">
    <property type="term" value="C:extracellular region"/>
    <property type="evidence" value="ECO:0007669"/>
    <property type="project" value="TreeGrafter"/>
</dbReference>
<protein>
    <submittedName>
        <fullName evidence="4">MCE family protein</fullName>
    </submittedName>
</protein>
<accession>A0A6G4U1E8</accession>
<evidence type="ECO:0000256" key="1">
    <source>
        <dbReference type="SAM" id="MobiDB-lite"/>
    </source>
</evidence>
<evidence type="ECO:0000259" key="3">
    <source>
        <dbReference type="Pfam" id="PF11887"/>
    </source>
</evidence>
<name>A0A6G4U1E8_9ACTN</name>